<sequence length="78" mass="9309">MKQEMCEPVGITPKPALPPHINTSWLQSYGLNYAEFQVKFAIAVLSDETSWTYEKKKKLTDDFKHRLMVELWDRYKRM</sequence>
<accession>A0A6C0CUH8</accession>
<organism evidence="1">
    <name type="scientific">viral metagenome</name>
    <dbReference type="NCBI Taxonomy" id="1070528"/>
    <lineage>
        <taxon>unclassified sequences</taxon>
        <taxon>metagenomes</taxon>
        <taxon>organismal metagenomes</taxon>
    </lineage>
</organism>
<reference evidence="1" key="1">
    <citation type="journal article" date="2020" name="Nature">
        <title>Giant virus diversity and host interactions through global metagenomics.</title>
        <authorList>
            <person name="Schulz F."/>
            <person name="Roux S."/>
            <person name="Paez-Espino D."/>
            <person name="Jungbluth S."/>
            <person name="Walsh D.A."/>
            <person name="Denef V.J."/>
            <person name="McMahon K.D."/>
            <person name="Konstantinidis K.T."/>
            <person name="Eloe-Fadrosh E.A."/>
            <person name="Kyrpides N.C."/>
            <person name="Woyke T."/>
        </authorList>
    </citation>
    <scope>NUCLEOTIDE SEQUENCE</scope>
    <source>
        <strain evidence="1">GVMAG-M-3300021963-12</strain>
    </source>
</reference>
<dbReference type="EMBL" id="MN739481">
    <property type="protein sequence ID" value="QHT07404.1"/>
    <property type="molecule type" value="Genomic_DNA"/>
</dbReference>
<evidence type="ECO:0000313" key="1">
    <source>
        <dbReference type="EMBL" id="QHT07404.1"/>
    </source>
</evidence>
<protein>
    <submittedName>
        <fullName evidence="1">Uncharacterized protein</fullName>
    </submittedName>
</protein>
<dbReference type="AlphaFoldDB" id="A0A6C0CUH8"/>
<name>A0A6C0CUH8_9ZZZZ</name>
<proteinExistence type="predicted"/>